<dbReference type="PROSITE" id="PS51186">
    <property type="entry name" value="GNAT"/>
    <property type="match status" value="1"/>
</dbReference>
<feature type="domain" description="N-acetyltransferase" evidence="1">
    <location>
        <begin position="13"/>
        <end position="262"/>
    </location>
</feature>
<dbReference type="PANTHER" id="PTHR37817:SF1">
    <property type="entry name" value="N-ACETYLTRANSFERASE EIS"/>
    <property type="match status" value="1"/>
</dbReference>
<gene>
    <name evidence="2" type="ORF">SAMN02745136_04685</name>
</gene>
<reference evidence="2 3" key="1">
    <citation type="submission" date="2016-11" db="EMBL/GenBank/DDBJ databases">
        <authorList>
            <person name="Jaros S."/>
            <person name="Januszkiewicz K."/>
            <person name="Wedrychowicz H."/>
        </authorList>
    </citation>
    <scope>NUCLEOTIDE SEQUENCE [LARGE SCALE GENOMIC DNA]</scope>
    <source>
        <strain evidence="2 3">DSM 15929</strain>
    </source>
</reference>
<sequence>MGEERRMEYEIFTSLEEAREKGIEKVREDIYCLWQECFGDTDSYTDFYFQWVVPYNRIFTLYKEDKLCSMLHLNPYTLAVKENEVKADYIVGVATRKEERKKGYMGLLIEKALQWMYEEGKPFTYLMPAAEAIYYPYDFRKVYTLENWGMEMEKAVIKGNSKNTGSRLVKLTASDIDSRRVLTEFTEDILRREYDIYALRSRKYYEKLLAEMNSTKGGIALVLKKDELIGYAAYMQDDGFQIAECIYERSDKEEVLLELYREFSSGLSLSLNDRKADFEPAIMMRIVNLKAFLLSLYSEREISLVIEAKDERIAENNGVFHLVTSKEGSSVDNTEEPPMLRGNISDLTLLFFGKLEEEKKKELITVEEKDSVLAVLSELKIGNRLFLNEIV</sequence>
<dbReference type="OrthoDB" id="2063981at2"/>
<keyword evidence="3" id="KW-1185">Reference proteome</keyword>
<dbReference type="AlphaFoldDB" id="A0A1M6ZVT3"/>
<dbReference type="SUPFAM" id="SSF55729">
    <property type="entry name" value="Acyl-CoA N-acyltransferases (Nat)"/>
    <property type="match status" value="1"/>
</dbReference>
<dbReference type="InterPro" id="IPR000182">
    <property type="entry name" value="GNAT_dom"/>
</dbReference>
<dbReference type="RefSeq" id="WP_073279457.1">
    <property type="nucleotide sequence ID" value="NZ_FRAC01000030.1"/>
</dbReference>
<dbReference type="GO" id="GO:0034069">
    <property type="term" value="F:aminoglycoside N-acetyltransferase activity"/>
    <property type="evidence" value="ECO:0007669"/>
    <property type="project" value="TreeGrafter"/>
</dbReference>
<evidence type="ECO:0000313" key="2">
    <source>
        <dbReference type="EMBL" id="SHL34607.1"/>
    </source>
</evidence>
<dbReference type="InterPro" id="IPR016181">
    <property type="entry name" value="Acyl_CoA_acyltransferase"/>
</dbReference>
<dbReference type="PANTHER" id="PTHR37817">
    <property type="entry name" value="N-ACETYLTRANSFERASE EIS"/>
    <property type="match status" value="1"/>
</dbReference>
<proteinExistence type="predicted"/>
<name>A0A1M6ZVT3_9FIRM</name>
<organism evidence="2 3">
    <name type="scientific">Anaerocolumna jejuensis DSM 15929</name>
    <dbReference type="NCBI Taxonomy" id="1121322"/>
    <lineage>
        <taxon>Bacteria</taxon>
        <taxon>Bacillati</taxon>
        <taxon>Bacillota</taxon>
        <taxon>Clostridia</taxon>
        <taxon>Lachnospirales</taxon>
        <taxon>Lachnospiraceae</taxon>
        <taxon>Anaerocolumna</taxon>
    </lineage>
</organism>
<evidence type="ECO:0000259" key="1">
    <source>
        <dbReference type="PROSITE" id="PS51186"/>
    </source>
</evidence>
<dbReference type="Gene3D" id="3.40.630.30">
    <property type="match status" value="1"/>
</dbReference>
<dbReference type="InterPro" id="IPR051554">
    <property type="entry name" value="Acetyltransferase_Eis"/>
</dbReference>
<dbReference type="Pfam" id="PF13530">
    <property type="entry name" value="SCP2_2"/>
    <property type="match status" value="1"/>
</dbReference>
<dbReference type="Pfam" id="PF13527">
    <property type="entry name" value="Acetyltransf_9"/>
    <property type="match status" value="1"/>
</dbReference>
<evidence type="ECO:0000313" key="3">
    <source>
        <dbReference type="Proteomes" id="UP000184386"/>
    </source>
</evidence>
<keyword evidence="2" id="KW-0808">Transferase</keyword>
<dbReference type="SUPFAM" id="SSF55718">
    <property type="entry name" value="SCP-like"/>
    <property type="match status" value="1"/>
</dbReference>
<dbReference type="GO" id="GO:0030649">
    <property type="term" value="P:aminoglycoside antibiotic catabolic process"/>
    <property type="evidence" value="ECO:0007669"/>
    <property type="project" value="TreeGrafter"/>
</dbReference>
<dbReference type="STRING" id="1121322.SAMN02745136_04685"/>
<dbReference type="InterPro" id="IPR036527">
    <property type="entry name" value="SCP2_sterol-bd_dom_sf"/>
</dbReference>
<accession>A0A1M6ZVT3</accession>
<dbReference type="Gene3D" id="3.30.1050.10">
    <property type="entry name" value="SCP2 sterol-binding domain"/>
    <property type="match status" value="1"/>
</dbReference>
<dbReference type="InterPro" id="IPR025559">
    <property type="entry name" value="Eis_dom"/>
</dbReference>
<protein>
    <submittedName>
        <fullName evidence="2">Predicted acetyltransferase</fullName>
    </submittedName>
</protein>
<dbReference type="EMBL" id="FRAC01000030">
    <property type="protein sequence ID" value="SHL34607.1"/>
    <property type="molecule type" value="Genomic_DNA"/>
</dbReference>
<dbReference type="Proteomes" id="UP000184386">
    <property type="component" value="Unassembled WGS sequence"/>
</dbReference>